<dbReference type="OrthoDB" id="59382at2"/>
<dbReference type="PATRIC" id="fig|745776.4.peg.4054"/>
<dbReference type="InterPro" id="IPR025669">
    <property type="entry name" value="AAA_dom"/>
</dbReference>
<protein>
    <submittedName>
        <fullName evidence="2">ATPase involved in plasmide/chromosome partitioning, ParA/Soj-like protein</fullName>
    </submittedName>
</protein>
<dbReference type="EMBL" id="CP002196">
    <property type="protein sequence ID" value="AFD28175.1"/>
    <property type="molecule type" value="Genomic_DNA"/>
</dbReference>
<dbReference type="InterPro" id="IPR050678">
    <property type="entry name" value="DNA_Partitioning_ATPase"/>
</dbReference>
<dbReference type="Proteomes" id="UP000007575">
    <property type="component" value="Plasmid P5"/>
</dbReference>
<dbReference type="InterPro" id="IPR027417">
    <property type="entry name" value="P-loop_NTPase"/>
</dbReference>
<reference evidence="2 3" key="1">
    <citation type="journal article" date="2012" name="PLoS ONE">
        <title>Genome sequence and transcriptome analysis of the radioresistant bacterium Deinococcus gobiensis: insights into the extreme environmental adaptations.</title>
        <authorList>
            <person name="Yuan M."/>
            <person name="Chen M."/>
            <person name="Zhang W."/>
            <person name="Lu W."/>
            <person name="Wang J."/>
            <person name="Yang M."/>
            <person name="Zhao P."/>
            <person name="Tang R."/>
            <person name="Li X."/>
            <person name="Hao Y."/>
            <person name="Zhou Z."/>
            <person name="Zhan Y."/>
            <person name="Yu H."/>
            <person name="Teng C."/>
            <person name="Yan Y."/>
            <person name="Ping S."/>
            <person name="Wang Y."/>
            <person name="Lin M."/>
        </authorList>
    </citation>
    <scope>NUCLEOTIDE SEQUENCE [LARGE SCALE GENOMIC DNA]</scope>
    <source>
        <strain evidence="3">DSM 21396 / JCM 16679 / CGMCC 1.7299 / I-0</strain>
        <plasmid evidence="2">P5</plasmid>
    </source>
</reference>
<dbReference type="CDD" id="cd02042">
    <property type="entry name" value="ParAB_family"/>
    <property type="match status" value="1"/>
</dbReference>
<dbReference type="Pfam" id="PF13614">
    <property type="entry name" value="AAA_31"/>
    <property type="match status" value="1"/>
</dbReference>
<dbReference type="AlphaFoldDB" id="H8H3S8"/>
<name>H8H3S8_DEIGI</name>
<dbReference type="SUPFAM" id="SSF52540">
    <property type="entry name" value="P-loop containing nucleoside triphosphate hydrolases"/>
    <property type="match status" value="1"/>
</dbReference>
<dbReference type="KEGG" id="dgo:DGo_PE0031"/>
<proteinExistence type="predicted"/>
<organism evidence="2 3">
    <name type="scientific">Deinococcus gobiensis (strain DSM 21396 / JCM 16679 / CGMCC 1.7299 / I-0)</name>
    <dbReference type="NCBI Taxonomy" id="745776"/>
    <lineage>
        <taxon>Bacteria</taxon>
        <taxon>Thermotogati</taxon>
        <taxon>Deinococcota</taxon>
        <taxon>Deinococci</taxon>
        <taxon>Deinococcales</taxon>
        <taxon>Deinococcaceae</taxon>
        <taxon>Deinococcus</taxon>
    </lineage>
</organism>
<keyword evidence="2" id="KW-0614">Plasmid</keyword>
<dbReference type="Gene3D" id="3.40.50.300">
    <property type="entry name" value="P-loop containing nucleotide triphosphate hydrolases"/>
    <property type="match status" value="1"/>
</dbReference>
<evidence type="ECO:0000259" key="1">
    <source>
        <dbReference type="Pfam" id="PF13614"/>
    </source>
</evidence>
<dbReference type="PANTHER" id="PTHR13696">
    <property type="entry name" value="P-LOOP CONTAINING NUCLEOSIDE TRIPHOSPHATE HYDROLASE"/>
    <property type="match status" value="1"/>
</dbReference>
<dbReference type="PANTHER" id="PTHR13696:SF52">
    <property type="entry name" value="PARA FAMILY PROTEIN CT_582"/>
    <property type="match status" value="1"/>
</dbReference>
<accession>H8H3S8</accession>
<geneLocation type="plasmid" evidence="2 3">
    <name>P5</name>
</geneLocation>
<sequence>MITLTVFNHAGGAGKTSLARDVGYELAHGGQRVLLIDLDPQANLTGWLGVGGIEIDQTIYPVAVDGAPLPAPVQVHGLSLIPAHVDLASAEAQMLGQVGSILFLKQALTAVADQYDVVLIDSPPSLGQLATLGALAADRLIVPMPTRQKGLDALPGLNRAMGMYHRLRPELRVALYVPTMHDARRLHDREVLEQLRGYLNPMSEPVPQREAVWLDSTTAGQPVGVYAPRSPVHADVIRLTSAIAQAAGLRYEGPA</sequence>
<feature type="domain" description="AAA" evidence="1">
    <location>
        <begin position="3"/>
        <end position="160"/>
    </location>
</feature>
<evidence type="ECO:0000313" key="2">
    <source>
        <dbReference type="EMBL" id="AFD28175.1"/>
    </source>
</evidence>
<keyword evidence="3" id="KW-1185">Reference proteome</keyword>
<dbReference type="HOGENOM" id="CLU_037612_1_2_0"/>
<gene>
    <name evidence="2" type="ordered locus">DGo_PE0031</name>
</gene>
<dbReference type="RefSeq" id="WP_014695817.1">
    <property type="nucleotide sequence ID" value="NC_017806.1"/>
</dbReference>
<evidence type="ECO:0000313" key="3">
    <source>
        <dbReference type="Proteomes" id="UP000007575"/>
    </source>
</evidence>